<organism evidence="2 3">
    <name type="scientific">Streptomyces microflavus</name>
    <name type="common">Streptomyces lipmanii</name>
    <dbReference type="NCBI Taxonomy" id="1919"/>
    <lineage>
        <taxon>Bacteria</taxon>
        <taxon>Bacillati</taxon>
        <taxon>Actinomycetota</taxon>
        <taxon>Actinomycetes</taxon>
        <taxon>Kitasatosporales</taxon>
        <taxon>Streptomycetaceae</taxon>
        <taxon>Streptomyces</taxon>
    </lineage>
</organism>
<comment type="caution">
    <text evidence="2">The sequence shown here is derived from an EMBL/GenBank/DDBJ whole genome shotgun (WGS) entry which is preliminary data.</text>
</comment>
<sequence>MPMLLVPGADAVKHWLGFTEQVARLLGSRPGRFAPDVALVSRSASPEQLLELASVLGLEPTEDEPRAGARLPALPARTAPFTFRTDLGPTVWVTLERHYGVPTSFDVQVFADGPSTLRIAQPVRFNGRAGALVRFSGEPLLGLPARPSIAELVHPDARWRDGKLQLAFLPISHQLAVQMTFPLLPQATERLLDDVATGHQLSSAGRLGTALAQRADSSVLLDRGVYEAATALTTSRSKELLKRLQELRADGDPDATWGGRSERRCLPAEKLANVRAEDRAAALERLCALGGAERGLESICPSCTSRSFVPLDQTSSSPQCPGCGAVSPYQSGGAPTAVHYRLDSFTDRAGHNGLLPHLLVIAELCRRKPRSHFSPAPTSPSKTAPRRRRTSSVSGTGRSSPAK</sequence>
<gene>
    <name evidence="2" type="ORF">ABR748_34905</name>
</gene>
<evidence type="ECO:0000313" key="2">
    <source>
        <dbReference type="EMBL" id="MER0429352.1"/>
    </source>
</evidence>
<dbReference type="EMBL" id="JBEJUE010000057">
    <property type="protein sequence ID" value="MER0429352.1"/>
    <property type="molecule type" value="Genomic_DNA"/>
</dbReference>
<protein>
    <submittedName>
        <fullName evidence="2">Uncharacterized protein</fullName>
    </submittedName>
</protein>
<evidence type="ECO:0000313" key="3">
    <source>
        <dbReference type="Proteomes" id="UP001456562"/>
    </source>
</evidence>
<dbReference type="RefSeq" id="WP_350241338.1">
    <property type="nucleotide sequence ID" value="NZ_JBEJUE010000057.1"/>
</dbReference>
<feature type="compositionally biased region" description="Low complexity" evidence="1">
    <location>
        <begin position="391"/>
        <end position="403"/>
    </location>
</feature>
<feature type="compositionally biased region" description="Low complexity" evidence="1">
    <location>
        <begin position="374"/>
        <end position="383"/>
    </location>
</feature>
<accession>A0ABV1QDV5</accession>
<keyword evidence="3" id="KW-1185">Reference proteome</keyword>
<proteinExistence type="predicted"/>
<name>A0ABV1QDV5_STRMI</name>
<feature type="region of interest" description="Disordered" evidence="1">
    <location>
        <begin position="370"/>
        <end position="403"/>
    </location>
</feature>
<reference evidence="2 3" key="1">
    <citation type="submission" date="2024-01" db="EMBL/GenBank/DDBJ databases">
        <title>Metagenomic exploration of the rhizosphere soil microbial community and their significance in facilitating the development of wild simulated ginseng.</title>
        <authorList>
            <person name="Huang J."/>
        </authorList>
    </citation>
    <scope>NUCLEOTIDE SEQUENCE [LARGE SCALE GENOMIC DNA]</scope>
    <source>
        <strain evidence="2 3">WY141</strain>
    </source>
</reference>
<evidence type="ECO:0000256" key="1">
    <source>
        <dbReference type="SAM" id="MobiDB-lite"/>
    </source>
</evidence>
<dbReference type="Proteomes" id="UP001456562">
    <property type="component" value="Unassembled WGS sequence"/>
</dbReference>